<evidence type="ECO:0000256" key="12">
    <source>
        <dbReference type="ARBA" id="ARBA00049882"/>
    </source>
</evidence>
<dbReference type="GO" id="GO:0071949">
    <property type="term" value="F:FAD binding"/>
    <property type="evidence" value="ECO:0007669"/>
    <property type="project" value="InterPro"/>
</dbReference>
<comment type="cofactor">
    <cofactor evidence="1">
        <name>FAD</name>
        <dbReference type="ChEBI" id="CHEBI:57692"/>
    </cofactor>
</comment>
<dbReference type="Gene3D" id="3.30.9.10">
    <property type="entry name" value="D-Amino Acid Oxidase, subunit A, domain 2"/>
    <property type="match status" value="1"/>
</dbReference>
<evidence type="ECO:0000259" key="13">
    <source>
        <dbReference type="Pfam" id="PF01266"/>
    </source>
</evidence>
<keyword evidence="7" id="KW-0576">Peroxisome</keyword>
<sequence length="200" mass="22013">MPARAQQPRDVRVKESGGLMLTQRIEDLWELHPSFDVVVNCAALGSRQLVGDLKIFPVKGQLLNVQAPWVKHFIRDGSGLTYIYPGASNVTLGGSRQEGDWNLSPDAEISKDILSRCCALEPSLQGAWDIKEKVGLRPYRAGIRLQIEVLARDGQRLPVVHHYGHGSGGFSLHWGTALEAARLLSECVQALRTPAPKSKM</sequence>
<dbReference type="InterPro" id="IPR006181">
    <property type="entry name" value="D-amino_acid_oxidase_CS"/>
</dbReference>
<dbReference type="GO" id="GO:0008445">
    <property type="term" value="F:D-aspartate oxidase activity"/>
    <property type="evidence" value="ECO:0007669"/>
    <property type="project" value="UniProtKB-EC"/>
</dbReference>
<dbReference type="AlphaFoldDB" id="A0A7J8GQA0"/>
<evidence type="ECO:0000256" key="1">
    <source>
        <dbReference type="ARBA" id="ARBA00001974"/>
    </source>
</evidence>
<dbReference type="SUPFAM" id="SSF54373">
    <property type="entry name" value="FAD-linked reductases, C-terminal domain"/>
    <property type="match status" value="1"/>
</dbReference>
<evidence type="ECO:0000256" key="2">
    <source>
        <dbReference type="ARBA" id="ARBA00004253"/>
    </source>
</evidence>
<dbReference type="GO" id="GO:0005782">
    <property type="term" value="C:peroxisomal matrix"/>
    <property type="evidence" value="ECO:0007669"/>
    <property type="project" value="UniProtKB-SubCell"/>
</dbReference>
<dbReference type="PANTHER" id="PTHR11530">
    <property type="entry name" value="D-AMINO ACID OXIDASE"/>
    <property type="match status" value="1"/>
</dbReference>
<evidence type="ECO:0000313" key="14">
    <source>
        <dbReference type="EMBL" id="KAF6461712.1"/>
    </source>
</evidence>
<dbReference type="PANTHER" id="PTHR11530:SF11">
    <property type="entry name" value="D-ASPARTATE OXIDASE"/>
    <property type="match status" value="1"/>
</dbReference>
<comment type="catalytic activity">
    <reaction evidence="12">
        <text>D-glutamate + O2 + H2O = 2-oxoglutarate + H2O2 + NH4(+)</text>
        <dbReference type="Rhea" id="RHEA:10028"/>
        <dbReference type="ChEBI" id="CHEBI:15377"/>
        <dbReference type="ChEBI" id="CHEBI:15379"/>
        <dbReference type="ChEBI" id="CHEBI:16240"/>
        <dbReference type="ChEBI" id="CHEBI:16810"/>
        <dbReference type="ChEBI" id="CHEBI:28938"/>
        <dbReference type="ChEBI" id="CHEBI:29986"/>
    </reaction>
    <physiologicalReaction direction="left-to-right" evidence="12">
        <dbReference type="Rhea" id="RHEA:10029"/>
    </physiologicalReaction>
</comment>
<proteinExistence type="inferred from homology"/>
<comment type="function">
    <text evidence="10">Selectively catalyzes the oxidative deamination of acidic amino acids. Suppresses the level of D-aspartate in the brain, an amino acid that can act as an agonist for glutamate receptors. Protects the organism from the toxicity of D-amino acids. May also function in the intestine.</text>
</comment>
<dbReference type="InterPro" id="IPR006076">
    <property type="entry name" value="FAD-dep_OxRdtase"/>
</dbReference>
<name>A0A7J8GQA0_MOLMO</name>
<gene>
    <name evidence="14" type="ORF">HJG59_003734</name>
</gene>
<dbReference type="EC" id="1.4.3.1" evidence="8"/>
<comment type="similarity">
    <text evidence="3">Belongs to the DAMOX/DASOX family.</text>
</comment>
<comment type="caution">
    <text evidence="14">The sequence shown here is derived from an EMBL/GenBank/DDBJ whole genome shotgun (WGS) entry which is preliminary data.</text>
</comment>
<dbReference type="EMBL" id="JACASF010000008">
    <property type="protein sequence ID" value="KAF6461712.1"/>
    <property type="molecule type" value="Genomic_DNA"/>
</dbReference>
<feature type="domain" description="FAD dependent oxidoreductase" evidence="13">
    <location>
        <begin position="28"/>
        <end position="183"/>
    </location>
</feature>
<protein>
    <recommendedName>
        <fullName evidence="9">D-aspartate oxidase</fullName>
        <ecNumber evidence="8">1.4.3.1</ecNumber>
    </recommendedName>
</protein>
<keyword evidence="15" id="KW-1185">Reference proteome</keyword>
<evidence type="ECO:0000256" key="6">
    <source>
        <dbReference type="ARBA" id="ARBA00023002"/>
    </source>
</evidence>
<organism evidence="14 15">
    <name type="scientific">Molossus molossus</name>
    <name type="common">Pallas' mastiff bat</name>
    <name type="synonym">Vespertilio molossus</name>
    <dbReference type="NCBI Taxonomy" id="27622"/>
    <lineage>
        <taxon>Eukaryota</taxon>
        <taxon>Metazoa</taxon>
        <taxon>Chordata</taxon>
        <taxon>Craniata</taxon>
        <taxon>Vertebrata</taxon>
        <taxon>Euteleostomi</taxon>
        <taxon>Mammalia</taxon>
        <taxon>Eutheria</taxon>
        <taxon>Laurasiatheria</taxon>
        <taxon>Chiroptera</taxon>
        <taxon>Yangochiroptera</taxon>
        <taxon>Molossidae</taxon>
        <taxon>Molossus</taxon>
    </lineage>
</organism>
<evidence type="ECO:0000256" key="10">
    <source>
        <dbReference type="ARBA" id="ARBA00046214"/>
    </source>
</evidence>
<keyword evidence="5" id="KW-0274">FAD</keyword>
<dbReference type="InterPro" id="IPR023209">
    <property type="entry name" value="DAO"/>
</dbReference>
<evidence type="ECO:0000256" key="3">
    <source>
        <dbReference type="ARBA" id="ARBA00006730"/>
    </source>
</evidence>
<dbReference type="Pfam" id="PF01266">
    <property type="entry name" value="DAO"/>
    <property type="match status" value="1"/>
</dbReference>
<comment type="subcellular location">
    <subcellularLocation>
        <location evidence="2">Peroxisome matrix</location>
    </subcellularLocation>
</comment>
<evidence type="ECO:0000256" key="9">
    <source>
        <dbReference type="ARBA" id="ARBA00044541"/>
    </source>
</evidence>
<evidence type="ECO:0000256" key="4">
    <source>
        <dbReference type="ARBA" id="ARBA00022630"/>
    </source>
</evidence>
<dbReference type="Proteomes" id="UP000550707">
    <property type="component" value="Unassembled WGS sequence"/>
</dbReference>
<evidence type="ECO:0000313" key="15">
    <source>
        <dbReference type="Proteomes" id="UP000550707"/>
    </source>
</evidence>
<evidence type="ECO:0000256" key="11">
    <source>
        <dbReference type="ARBA" id="ARBA00047522"/>
    </source>
</evidence>
<dbReference type="GO" id="GO:0019478">
    <property type="term" value="P:D-amino acid catabolic process"/>
    <property type="evidence" value="ECO:0007669"/>
    <property type="project" value="UniProtKB-ARBA"/>
</dbReference>
<reference evidence="14 15" key="1">
    <citation type="journal article" date="2020" name="Nature">
        <title>Six reference-quality genomes reveal evolution of bat adaptations.</title>
        <authorList>
            <person name="Jebb D."/>
            <person name="Huang Z."/>
            <person name="Pippel M."/>
            <person name="Hughes G.M."/>
            <person name="Lavrichenko K."/>
            <person name="Devanna P."/>
            <person name="Winkler S."/>
            <person name="Jermiin L.S."/>
            <person name="Skirmuntt E.C."/>
            <person name="Katzourakis A."/>
            <person name="Burkitt-Gray L."/>
            <person name="Ray D.A."/>
            <person name="Sullivan K.A.M."/>
            <person name="Roscito J.G."/>
            <person name="Kirilenko B.M."/>
            <person name="Davalos L.M."/>
            <person name="Corthals A.P."/>
            <person name="Power M.L."/>
            <person name="Jones G."/>
            <person name="Ransome R.D."/>
            <person name="Dechmann D.K.N."/>
            <person name="Locatelli A.G."/>
            <person name="Puechmaille S.J."/>
            <person name="Fedrigo O."/>
            <person name="Jarvis E.D."/>
            <person name="Hiller M."/>
            <person name="Vernes S.C."/>
            <person name="Myers E.W."/>
            <person name="Teeling E.C."/>
        </authorList>
    </citation>
    <scope>NUCLEOTIDE SEQUENCE [LARGE SCALE GENOMIC DNA]</scope>
    <source>
        <strain evidence="14">MMolMol1</strain>
        <tissue evidence="14">Muscle</tissue>
    </source>
</reference>
<dbReference type="SUPFAM" id="SSF51971">
    <property type="entry name" value="Nucleotide-binding domain"/>
    <property type="match status" value="1"/>
</dbReference>
<comment type="catalytic activity">
    <reaction evidence="11">
        <text>D-aspartate + O2 + H2O = oxaloacetate + H2O2 + NH4(+)</text>
        <dbReference type="Rhea" id="RHEA:12512"/>
        <dbReference type="ChEBI" id="CHEBI:15377"/>
        <dbReference type="ChEBI" id="CHEBI:15379"/>
        <dbReference type="ChEBI" id="CHEBI:16240"/>
        <dbReference type="ChEBI" id="CHEBI:16452"/>
        <dbReference type="ChEBI" id="CHEBI:28938"/>
        <dbReference type="ChEBI" id="CHEBI:29990"/>
        <dbReference type="EC" id="1.4.3.1"/>
    </reaction>
    <physiologicalReaction direction="left-to-right" evidence="11">
        <dbReference type="Rhea" id="RHEA:12513"/>
    </physiologicalReaction>
</comment>
<accession>A0A7J8GQA0</accession>
<evidence type="ECO:0000256" key="8">
    <source>
        <dbReference type="ARBA" id="ARBA00044520"/>
    </source>
</evidence>
<dbReference type="PROSITE" id="PS00677">
    <property type="entry name" value="DAO"/>
    <property type="match status" value="1"/>
</dbReference>
<dbReference type="GO" id="GO:0006533">
    <property type="term" value="P:L-aspartate catabolic process"/>
    <property type="evidence" value="ECO:0007669"/>
    <property type="project" value="TreeGrafter"/>
</dbReference>
<keyword evidence="6" id="KW-0560">Oxidoreductase</keyword>
<evidence type="ECO:0000256" key="5">
    <source>
        <dbReference type="ARBA" id="ARBA00022827"/>
    </source>
</evidence>
<keyword evidence="4" id="KW-0285">Flavoprotein</keyword>
<evidence type="ECO:0000256" key="7">
    <source>
        <dbReference type="ARBA" id="ARBA00023140"/>
    </source>
</evidence>